<dbReference type="Pfam" id="PF00096">
    <property type="entry name" value="zf-C2H2"/>
    <property type="match status" value="1"/>
</dbReference>
<proteinExistence type="predicted"/>
<keyword evidence="9" id="KW-1185">Reference proteome</keyword>
<feature type="domain" description="C2H2-type" evidence="7">
    <location>
        <begin position="58"/>
        <end position="82"/>
    </location>
</feature>
<keyword evidence="4" id="KW-0862">Zinc</keyword>
<dbReference type="FunFam" id="3.30.160.60:FF:002402">
    <property type="entry name" value="Zinc finger protein 347"/>
    <property type="match status" value="1"/>
</dbReference>
<dbReference type="GO" id="GO:0000978">
    <property type="term" value="F:RNA polymerase II cis-regulatory region sequence-specific DNA binding"/>
    <property type="evidence" value="ECO:0007669"/>
    <property type="project" value="TreeGrafter"/>
</dbReference>
<dbReference type="FunFam" id="3.30.160.60:FF:002343">
    <property type="entry name" value="Zinc finger protein 33A"/>
    <property type="match status" value="1"/>
</dbReference>
<evidence type="ECO:0000256" key="6">
    <source>
        <dbReference type="PROSITE-ProRule" id="PRU00042"/>
    </source>
</evidence>
<dbReference type="SMART" id="SM00355">
    <property type="entry name" value="ZnF_C2H2"/>
    <property type="match status" value="2"/>
</dbReference>
<dbReference type="PANTHER" id="PTHR23235">
    <property type="entry name" value="KRUEPPEL-LIKE TRANSCRIPTION FACTOR"/>
    <property type="match status" value="1"/>
</dbReference>
<dbReference type="GO" id="GO:0008270">
    <property type="term" value="F:zinc ion binding"/>
    <property type="evidence" value="ECO:0007669"/>
    <property type="project" value="UniProtKB-KW"/>
</dbReference>
<keyword evidence="1" id="KW-0479">Metal-binding</keyword>
<dbReference type="GO" id="GO:0000981">
    <property type="term" value="F:DNA-binding transcription factor activity, RNA polymerase II-specific"/>
    <property type="evidence" value="ECO:0007669"/>
    <property type="project" value="TreeGrafter"/>
</dbReference>
<dbReference type="PROSITE" id="PS00028">
    <property type="entry name" value="ZINC_FINGER_C2H2_1"/>
    <property type="match status" value="2"/>
</dbReference>
<evidence type="ECO:0000313" key="9">
    <source>
        <dbReference type="Proteomes" id="UP000594220"/>
    </source>
</evidence>
<sequence length="82" mass="9051">MGDNAAVCSGGCPDSHLRRHQRIHTGQKPYRCPECGKSFSQSSALVVHQRTHTGEKPYKCLDCGKSYKAKVSLVSHQKLHMG</sequence>
<dbReference type="InterPro" id="IPR036236">
    <property type="entry name" value="Znf_C2H2_sf"/>
</dbReference>
<dbReference type="FunFam" id="3.30.160.60:FF:001501">
    <property type="entry name" value="Zinc finger protein 483"/>
    <property type="match status" value="1"/>
</dbReference>
<dbReference type="AlphaFoldDB" id="A0A7M4FZD9"/>
<protein>
    <recommendedName>
        <fullName evidence="7">C2H2-type domain-containing protein</fullName>
    </recommendedName>
</protein>
<evidence type="ECO:0000256" key="3">
    <source>
        <dbReference type="ARBA" id="ARBA00022771"/>
    </source>
</evidence>
<keyword evidence="5" id="KW-0539">Nucleus</keyword>
<evidence type="ECO:0000256" key="2">
    <source>
        <dbReference type="ARBA" id="ARBA00022737"/>
    </source>
</evidence>
<dbReference type="PRINTS" id="PR00048">
    <property type="entry name" value="ZINCFINGER"/>
</dbReference>
<dbReference type="Pfam" id="PF13465">
    <property type="entry name" value="zf-H2C2_2"/>
    <property type="match status" value="1"/>
</dbReference>
<evidence type="ECO:0000259" key="7">
    <source>
        <dbReference type="PROSITE" id="PS50157"/>
    </source>
</evidence>
<dbReference type="Gene3D" id="3.30.160.60">
    <property type="entry name" value="Classic Zinc Finger"/>
    <property type="match status" value="3"/>
</dbReference>
<dbReference type="SUPFAM" id="SSF57667">
    <property type="entry name" value="beta-beta-alpha zinc fingers"/>
    <property type="match status" value="1"/>
</dbReference>
<reference evidence="8" key="2">
    <citation type="submission" date="2025-09" db="UniProtKB">
        <authorList>
            <consortium name="Ensembl"/>
        </authorList>
    </citation>
    <scope>IDENTIFICATION</scope>
</reference>
<accession>A0A7M4FZD9</accession>
<dbReference type="OMA" id="FARRADC"/>
<dbReference type="Ensembl" id="ENSCPRT00005022120.1">
    <property type="protein sequence ID" value="ENSCPRP00005018890.1"/>
    <property type="gene ID" value="ENSCPRG00005013220.1"/>
</dbReference>
<dbReference type="GeneTree" id="ENSGT01150000286934"/>
<dbReference type="PROSITE" id="PS50157">
    <property type="entry name" value="ZINC_FINGER_C2H2_2"/>
    <property type="match status" value="2"/>
</dbReference>
<organism evidence="8 9">
    <name type="scientific">Crocodylus porosus</name>
    <name type="common">Saltwater crocodile</name>
    <name type="synonym">Estuarine crocodile</name>
    <dbReference type="NCBI Taxonomy" id="8502"/>
    <lineage>
        <taxon>Eukaryota</taxon>
        <taxon>Metazoa</taxon>
        <taxon>Chordata</taxon>
        <taxon>Craniata</taxon>
        <taxon>Vertebrata</taxon>
        <taxon>Euteleostomi</taxon>
        <taxon>Archelosauria</taxon>
        <taxon>Archosauria</taxon>
        <taxon>Crocodylia</taxon>
        <taxon>Longirostres</taxon>
        <taxon>Crocodylidae</taxon>
        <taxon>Crocodylus</taxon>
    </lineage>
</organism>
<dbReference type="InterPro" id="IPR013087">
    <property type="entry name" value="Znf_C2H2_type"/>
</dbReference>
<feature type="domain" description="C2H2-type" evidence="7">
    <location>
        <begin position="30"/>
        <end position="57"/>
    </location>
</feature>
<name>A0A7M4FZD9_CROPO</name>
<evidence type="ECO:0000256" key="1">
    <source>
        <dbReference type="ARBA" id="ARBA00022723"/>
    </source>
</evidence>
<keyword evidence="3 6" id="KW-0863">Zinc-finger</keyword>
<dbReference type="Proteomes" id="UP000594220">
    <property type="component" value="Unplaced"/>
</dbReference>
<keyword evidence="2" id="KW-0677">Repeat</keyword>
<evidence type="ECO:0000256" key="4">
    <source>
        <dbReference type="ARBA" id="ARBA00022833"/>
    </source>
</evidence>
<dbReference type="PANTHER" id="PTHR23235:SF142">
    <property type="entry name" value="ZINC FINGER PROTEIN 384"/>
    <property type="match status" value="1"/>
</dbReference>
<reference evidence="8" key="1">
    <citation type="submission" date="2025-08" db="UniProtKB">
        <authorList>
            <consortium name="Ensembl"/>
        </authorList>
    </citation>
    <scope>IDENTIFICATION</scope>
</reference>
<evidence type="ECO:0000313" key="8">
    <source>
        <dbReference type="Ensembl" id="ENSCPRP00005018890.1"/>
    </source>
</evidence>
<evidence type="ECO:0000256" key="5">
    <source>
        <dbReference type="ARBA" id="ARBA00023242"/>
    </source>
</evidence>